<dbReference type="Proteomes" id="UP000784294">
    <property type="component" value="Unassembled WGS sequence"/>
</dbReference>
<dbReference type="EMBL" id="CAAALY010026851">
    <property type="protein sequence ID" value="VEL16023.1"/>
    <property type="molecule type" value="Genomic_DNA"/>
</dbReference>
<protein>
    <submittedName>
        <fullName evidence="1">Uncharacterized protein</fullName>
    </submittedName>
</protein>
<organism evidence="1 2">
    <name type="scientific">Protopolystoma xenopodis</name>
    <dbReference type="NCBI Taxonomy" id="117903"/>
    <lineage>
        <taxon>Eukaryota</taxon>
        <taxon>Metazoa</taxon>
        <taxon>Spiralia</taxon>
        <taxon>Lophotrochozoa</taxon>
        <taxon>Platyhelminthes</taxon>
        <taxon>Monogenea</taxon>
        <taxon>Polyopisthocotylea</taxon>
        <taxon>Polystomatidea</taxon>
        <taxon>Polystomatidae</taxon>
        <taxon>Protopolystoma</taxon>
    </lineage>
</organism>
<keyword evidence="2" id="KW-1185">Reference proteome</keyword>
<sequence length="101" mass="11449">MSHADEWTFLRPSLERLVEEEMVRLHALAFGADADRLGRLAELSRLLPAPSINLTDVQLTDNRVGAHISSYHHSADRHGGLAWRRAHETVLFVNANIRQED</sequence>
<name>A0A3S5AGP8_9PLAT</name>
<comment type="caution">
    <text evidence="1">The sequence shown here is derived from an EMBL/GenBank/DDBJ whole genome shotgun (WGS) entry which is preliminary data.</text>
</comment>
<dbReference type="AlphaFoldDB" id="A0A3S5AGP8"/>
<evidence type="ECO:0000313" key="1">
    <source>
        <dbReference type="EMBL" id="VEL16023.1"/>
    </source>
</evidence>
<accession>A0A3S5AGP8</accession>
<evidence type="ECO:0000313" key="2">
    <source>
        <dbReference type="Proteomes" id="UP000784294"/>
    </source>
</evidence>
<reference evidence="1" key="1">
    <citation type="submission" date="2018-11" db="EMBL/GenBank/DDBJ databases">
        <authorList>
            <consortium name="Pathogen Informatics"/>
        </authorList>
    </citation>
    <scope>NUCLEOTIDE SEQUENCE</scope>
</reference>
<gene>
    <name evidence="1" type="ORF">PXEA_LOCUS9463</name>
</gene>
<proteinExistence type="predicted"/>